<feature type="region of interest" description="Disordered" evidence="6">
    <location>
        <begin position="645"/>
        <end position="669"/>
    </location>
</feature>
<dbReference type="Gene3D" id="2.60.40.10">
    <property type="entry name" value="Immunoglobulins"/>
    <property type="match status" value="2"/>
</dbReference>
<feature type="active site" description="Charge relay system" evidence="5">
    <location>
        <position position="216"/>
    </location>
</feature>
<evidence type="ECO:0000256" key="2">
    <source>
        <dbReference type="ARBA" id="ARBA00022670"/>
    </source>
</evidence>
<feature type="compositionally biased region" description="Acidic residues" evidence="6">
    <location>
        <begin position="792"/>
        <end position="803"/>
    </location>
</feature>
<dbReference type="Pfam" id="PF00082">
    <property type="entry name" value="Peptidase_S8"/>
    <property type="match status" value="1"/>
</dbReference>
<dbReference type="PROSITE" id="PS51892">
    <property type="entry name" value="SUBTILASE"/>
    <property type="match status" value="1"/>
</dbReference>
<accession>A0ABP3JE16</accession>
<feature type="chain" id="PRO_5046812403" evidence="7">
    <location>
        <begin position="26"/>
        <end position="1471"/>
    </location>
</feature>
<dbReference type="PANTHER" id="PTHR43399:SF4">
    <property type="entry name" value="CELL WALL-ASSOCIATED PROTEASE"/>
    <property type="match status" value="1"/>
</dbReference>
<dbReference type="SUPFAM" id="SSF49464">
    <property type="entry name" value="Carboxypeptidase regulatory domain-like"/>
    <property type="match status" value="2"/>
</dbReference>
<feature type="compositionally biased region" description="Polar residues" evidence="6">
    <location>
        <begin position="1113"/>
        <end position="1125"/>
    </location>
</feature>
<dbReference type="Gene3D" id="2.60.120.200">
    <property type="match status" value="1"/>
</dbReference>
<keyword evidence="3 5" id="KW-0378">Hydrolase</keyword>
<dbReference type="Pfam" id="PF20773">
    <property type="entry name" value="InhA-like_MAM"/>
    <property type="match status" value="1"/>
</dbReference>
<name>A0ABP3JE16_9BACI</name>
<dbReference type="InterPro" id="IPR013783">
    <property type="entry name" value="Ig-like_fold"/>
</dbReference>
<evidence type="ECO:0000313" key="11">
    <source>
        <dbReference type="Proteomes" id="UP001500740"/>
    </source>
</evidence>
<dbReference type="InterPro" id="IPR022398">
    <property type="entry name" value="Peptidase_S8_His-AS"/>
</dbReference>
<dbReference type="InterPro" id="IPR013320">
    <property type="entry name" value="ConA-like_dom_sf"/>
</dbReference>
<gene>
    <name evidence="10" type="ORF">GCM10008935_01550</name>
</gene>
<dbReference type="SUPFAM" id="SSF52743">
    <property type="entry name" value="Subtilisin-like"/>
    <property type="match status" value="1"/>
</dbReference>
<feature type="region of interest" description="Disordered" evidence="6">
    <location>
        <begin position="780"/>
        <end position="815"/>
    </location>
</feature>
<evidence type="ECO:0000259" key="8">
    <source>
        <dbReference type="Pfam" id="PF00082"/>
    </source>
</evidence>
<dbReference type="InterPro" id="IPR000209">
    <property type="entry name" value="Peptidase_S8/S53_dom"/>
</dbReference>
<dbReference type="PANTHER" id="PTHR43399">
    <property type="entry name" value="SUBTILISIN-RELATED"/>
    <property type="match status" value="1"/>
</dbReference>
<dbReference type="InterPro" id="IPR036852">
    <property type="entry name" value="Peptidase_S8/S53_dom_sf"/>
</dbReference>
<dbReference type="Proteomes" id="UP001500740">
    <property type="component" value="Unassembled WGS sequence"/>
</dbReference>
<comment type="similarity">
    <text evidence="1 5">Belongs to the peptidase S8 family.</text>
</comment>
<dbReference type="Gene3D" id="2.60.40.1120">
    <property type="entry name" value="Carboxypeptidase-like, regulatory domain"/>
    <property type="match status" value="2"/>
</dbReference>
<comment type="caution">
    <text evidence="10">The sequence shown here is derived from an EMBL/GenBank/DDBJ whole genome shotgun (WGS) entry which is preliminary data.</text>
</comment>
<dbReference type="NCBIfam" id="NF038128">
    <property type="entry name" value="choice_anch_J"/>
    <property type="match status" value="1"/>
</dbReference>
<dbReference type="InterPro" id="IPR015500">
    <property type="entry name" value="Peptidase_S8_subtilisin-rel"/>
</dbReference>
<dbReference type="EMBL" id="BAAACZ010000003">
    <property type="protein sequence ID" value="GAA0450792.1"/>
    <property type="molecule type" value="Genomic_DNA"/>
</dbReference>
<feature type="region of interest" description="Disordered" evidence="6">
    <location>
        <begin position="1097"/>
        <end position="1125"/>
    </location>
</feature>
<dbReference type="Pfam" id="PF09136">
    <property type="entry name" value="Glucodextran_B"/>
    <property type="match status" value="2"/>
</dbReference>
<reference evidence="11" key="1">
    <citation type="journal article" date="2019" name="Int. J. Syst. Evol. Microbiol.">
        <title>The Global Catalogue of Microorganisms (GCM) 10K type strain sequencing project: providing services to taxonomists for standard genome sequencing and annotation.</title>
        <authorList>
            <consortium name="The Broad Institute Genomics Platform"/>
            <consortium name="The Broad Institute Genome Sequencing Center for Infectious Disease"/>
            <person name="Wu L."/>
            <person name="Ma J."/>
        </authorList>
    </citation>
    <scope>NUCLEOTIDE SEQUENCE [LARGE SCALE GENOMIC DNA]</scope>
    <source>
        <strain evidence="11">JCM 14193</strain>
    </source>
</reference>
<dbReference type="Gene3D" id="3.40.50.200">
    <property type="entry name" value="Peptidase S8/S53 domain"/>
    <property type="match status" value="1"/>
</dbReference>
<keyword evidence="11" id="KW-1185">Reference proteome</keyword>
<feature type="active site" description="Charge relay system" evidence="5">
    <location>
        <position position="262"/>
    </location>
</feature>
<dbReference type="InterPro" id="IPR051048">
    <property type="entry name" value="Peptidase_S8/S53_subtilisin"/>
</dbReference>
<evidence type="ECO:0000256" key="1">
    <source>
        <dbReference type="ARBA" id="ARBA00011073"/>
    </source>
</evidence>
<dbReference type="PROSITE" id="PS00138">
    <property type="entry name" value="SUBTILASE_SER"/>
    <property type="match status" value="1"/>
</dbReference>
<feature type="region of interest" description="Disordered" evidence="6">
    <location>
        <begin position="1411"/>
        <end position="1471"/>
    </location>
</feature>
<dbReference type="InterPro" id="IPR023828">
    <property type="entry name" value="Peptidase_S8_Ser-AS"/>
</dbReference>
<dbReference type="InterPro" id="IPR008969">
    <property type="entry name" value="CarboxyPept-like_regulatory"/>
</dbReference>
<dbReference type="Pfam" id="PF13620">
    <property type="entry name" value="CarboxypepD_reg"/>
    <property type="match status" value="1"/>
</dbReference>
<dbReference type="CDD" id="cd07481">
    <property type="entry name" value="Peptidases_S8_BacillopeptidaseF-like"/>
    <property type="match status" value="1"/>
</dbReference>
<dbReference type="RefSeq" id="WP_343781128.1">
    <property type="nucleotide sequence ID" value="NZ_BAAACZ010000003.1"/>
</dbReference>
<evidence type="ECO:0000256" key="4">
    <source>
        <dbReference type="ARBA" id="ARBA00022825"/>
    </source>
</evidence>
<dbReference type="Pfam" id="PF05922">
    <property type="entry name" value="Inhibitor_I9"/>
    <property type="match status" value="1"/>
</dbReference>
<evidence type="ECO:0000259" key="9">
    <source>
        <dbReference type="Pfam" id="PF05922"/>
    </source>
</evidence>
<feature type="domain" description="Inhibitor I9" evidence="9">
    <location>
        <begin position="61"/>
        <end position="169"/>
    </location>
</feature>
<dbReference type="SUPFAM" id="SSF49899">
    <property type="entry name" value="Concanavalin A-like lectins/glucanases"/>
    <property type="match status" value="1"/>
</dbReference>
<keyword evidence="7" id="KW-0732">Signal</keyword>
<sequence>MVRSLSIIVSVVMVLALMTPSFSFAQNQGVSKALNDSAKTAEAKFSDRLKTEFEEDDNITFLVKFNEKADVMQVAEEAQAKASENNLSALNAEYTQRSAVISELKYVSKSSQQNVKAFLEQEIENGTVEDYHSYHIVNGMAVTAPKEIAERIASFPEVEKLLPNEERQLNEVTVDTEAEEVESEIANVEWNIEQVHAPEVWDMGIDGAGIVVGAIDTGVEWDHPALKDQYRGYDSATDEVDHQYSFFDPVGGQSDAYDDQGHGTHVAGTMVGAEPDGSNQVGVAPGAKHIAAKAFDASGGGNDANILAAGEWMLAPGDDVTKAPDVVNNSWGGGPGLDEWYRDVVTSWRAAGIFPEFSAGNTTLTNPGGPGSIAVPANYPESFATGATDSDNNLASFSLEGPSPYDEVKPEIVAPGVNIRSAVPGGGYEGGWDGTSMAGPATSGLVALLLQANADLSVDELEDIIMDTATPLTNDDYPETPNNGFGHGLINAYDAVSAVADGLGTIEGHVSMEGEDTEPPTFEHEVPAEEAFTDMDLDLTIQASDDIAVTSVSVDYTNADGDTNTVEASQQSGNHLSGEYLATIPGEDLAEGDLTYTITVTDFGENEVTSDEYSISIVGGITVGYSTDFETDPIGWDVFGENVSWEHGEPTSGPGEADSGDNVYATNLSGDYNNSENSTLTMPPIDLPEGESYLQLQHWYDIESGWDYGHVFISTDMEDWTELLELTGSNDGWEAAEVDLSDYAGERVYIGFNMTTDSIITYPGWYIDNVALSDESLELSRDSSSSLNSPDIDVDERDGEPMDPSEIQPKMTKESNSVIEEETSLLPLDAQVSVVESGRSATTSPVDGSYSLVHPAGEFTILAEAYGFYSEEQSIDLEADETVSANFVLEELPEAALNGTVTSSNSGEPIEGATLQLIEDANVDPVETDANGQYELTAYEGDYTLRIFASDYSSKEVEVSLDQDQELNLELEPLFTYPGGEIGYDDGTAENARAFFDPGNKWAVRMSLPEDKDSAIVTDGVFQFHDDDWPEPGGTEFAVEVWEAHSDGMPGEKIAGPVDAEATRSLDEWTVVDLREHNIQVEGDFYMVYVQTNDNTSSPGLATDEDGPYAERSYQSVDGTWSQSPADEGNYMIRSRVAYEVEQAEITSPSEHFYTNESEMTVEGNASPTTTVSLENNGDEVGQMEVEDDGTFSFDLELSEGDNELTAVTYVNDEEANQSESVAVTLDTEAPHLTIDNLEDGDKLNTETVTVEGEVTDENLDTVTVNGNESSVEDGAYSERIMLDEGENQIEVHATDKAGNESTESITVEVDFTAPEIENVTPTEDKTVEAGQTVMITFDSEPGLDATFRMHMPLTNTQNATELPMQETEEGHYVGYWTAPQGLEAEGAVVEVIAVDDFGNESRAEAEGKVTIVTDEDPHPGNPGNGNGPGIPGGPDNGNGPPGNPGGPGNGNGPGDNNGNGPGSNNGKGNN</sequence>
<evidence type="ECO:0000313" key="10">
    <source>
        <dbReference type="EMBL" id="GAA0450792.1"/>
    </source>
</evidence>
<keyword evidence="2 5" id="KW-0645">Protease</keyword>
<dbReference type="InterPro" id="IPR010259">
    <property type="entry name" value="S8pro/Inhibitor_I9"/>
</dbReference>
<feature type="active site" description="Charge relay system" evidence="5">
    <location>
        <position position="436"/>
    </location>
</feature>
<keyword evidence="4 5" id="KW-0720">Serine protease</keyword>
<proteinExistence type="inferred from homology"/>
<evidence type="ECO:0000256" key="5">
    <source>
        <dbReference type="PROSITE-ProRule" id="PRU01240"/>
    </source>
</evidence>
<feature type="signal peptide" evidence="7">
    <location>
        <begin position="1"/>
        <end position="25"/>
    </location>
</feature>
<evidence type="ECO:0000256" key="3">
    <source>
        <dbReference type="ARBA" id="ARBA00022801"/>
    </source>
</evidence>
<dbReference type="PRINTS" id="PR00723">
    <property type="entry name" value="SUBTILISIN"/>
</dbReference>
<organism evidence="10 11">
    <name type="scientific">Alkalibacillus silvisoli</name>
    <dbReference type="NCBI Taxonomy" id="392823"/>
    <lineage>
        <taxon>Bacteria</taxon>
        <taxon>Bacillati</taxon>
        <taxon>Bacillota</taxon>
        <taxon>Bacilli</taxon>
        <taxon>Bacillales</taxon>
        <taxon>Bacillaceae</taxon>
        <taxon>Alkalibacillus</taxon>
    </lineage>
</organism>
<feature type="domain" description="Peptidase S8/S53" evidence="8">
    <location>
        <begin position="207"/>
        <end position="488"/>
    </location>
</feature>
<dbReference type="InterPro" id="IPR033857">
    <property type="entry name" value="Bacillopeptidase_F"/>
</dbReference>
<feature type="compositionally biased region" description="Gly residues" evidence="6">
    <location>
        <begin position="1423"/>
        <end position="1471"/>
    </location>
</feature>
<evidence type="ECO:0000256" key="7">
    <source>
        <dbReference type="SAM" id="SignalP"/>
    </source>
</evidence>
<dbReference type="PROSITE" id="PS00137">
    <property type="entry name" value="SUBTILASE_HIS"/>
    <property type="match status" value="1"/>
</dbReference>
<evidence type="ECO:0000256" key="6">
    <source>
        <dbReference type="SAM" id="MobiDB-lite"/>
    </source>
</evidence>
<protein>
    <submittedName>
        <fullName evidence="10">Bacillopeptidase F</fullName>
    </submittedName>
</protein>